<dbReference type="EMBL" id="BAABAS010000029">
    <property type="protein sequence ID" value="GAA4242172.1"/>
    <property type="molecule type" value="Genomic_DNA"/>
</dbReference>
<accession>A0ABP8CQE3</accession>
<name>A0ABP8CQE3_9ACTN</name>
<organism evidence="2 3">
    <name type="scientific">Actinomadura meridiana</name>
    <dbReference type="NCBI Taxonomy" id="559626"/>
    <lineage>
        <taxon>Bacteria</taxon>
        <taxon>Bacillati</taxon>
        <taxon>Actinomycetota</taxon>
        <taxon>Actinomycetes</taxon>
        <taxon>Streptosporangiales</taxon>
        <taxon>Thermomonosporaceae</taxon>
        <taxon>Actinomadura</taxon>
    </lineage>
</organism>
<comment type="caution">
    <text evidence="2">The sequence shown here is derived from an EMBL/GenBank/DDBJ whole genome shotgun (WGS) entry which is preliminary data.</text>
</comment>
<keyword evidence="3" id="KW-1185">Reference proteome</keyword>
<feature type="compositionally biased region" description="Polar residues" evidence="1">
    <location>
        <begin position="51"/>
        <end position="63"/>
    </location>
</feature>
<protein>
    <submittedName>
        <fullName evidence="2">Uncharacterized protein</fullName>
    </submittedName>
</protein>
<proteinExistence type="predicted"/>
<sequence>MKVTLDGRIIGRQLGFQFLRLRTPLLAVESFFEKLRKIRLEPGGRTLKIQAASSSGQQATTTLDVGGAHRGTGRHTLSRQTLDYVTVAARRHRRAIGSKGRTITPGKR</sequence>
<reference evidence="3" key="1">
    <citation type="journal article" date="2019" name="Int. J. Syst. Evol. Microbiol.">
        <title>The Global Catalogue of Microorganisms (GCM) 10K type strain sequencing project: providing services to taxonomists for standard genome sequencing and annotation.</title>
        <authorList>
            <consortium name="The Broad Institute Genomics Platform"/>
            <consortium name="The Broad Institute Genome Sequencing Center for Infectious Disease"/>
            <person name="Wu L."/>
            <person name="Ma J."/>
        </authorList>
    </citation>
    <scope>NUCLEOTIDE SEQUENCE [LARGE SCALE GENOMIC DNA]</scope>
    <source>
        <strain evidence="3">JCM 17440</strain>
    </source>
</reference>
<evidence type="ECO:0000256" key="1">
    <source>
        <dbReference type="SAM" id="MobiDB-lite"/>
    </source>
</evidence>
<dbReference type="Proteomes" id="UP001501710">
    <property type="component" value="Unassembled WGS sequence"/>
</dbReference>
<dbReference type="RefSeq" id="WP_344907457.1">
    <property type="nucleotide sequence ID" value="NZ_BAABAS010000029.1"/>
</dbReference>
<feature type="region of interest" description="Disordered" evidence="1">
    <location>
        <begin position="50"/>
        <end position="76"/>
    </location>
</feature>
<evidence type="ECO:0000313" key="3">
    <source>
        <dbReference type="Proteomes" id="UP001501710"/>
    </source>
</evidence>
<gene>
    <name evidence="2" type="ORF">GCM10022254_74090</name>
</gene>
<evidence type="ECO:0000313" key="2">
    <source>
        <dbReference type="EMBL" id="GAA4242172.1"/>
    </source>
</evidence>